<dbReference type="Pfam" id="PF02424">
    <property type="entry name" value="ApbE"/>
    <property type="match status" value="1"/>
</dbReference>
<comment type="catalytic activity">
    <reaction evidence="10">
        <text>L-threonyl-[protein] + FAD = FMN-L-threonyl-[protein] + AMP + H(+)</text>
        <dbReference type="Rhea" id="RHEA:36847"/>
        <dbReference type="Rhea" id="RHEA-COMP:11060"/>
        <dbReference type="Rhea" id="RHEA-COMP:11061"/>
        <dbReference type="ChEBI" id="CHEBI:15378"/>
        <dbReference type="ChEBI" id="CHEBI:30013"/>
        <dbReference type="ChEBI" id="CHEBI:57692"/>
        <dbReference type="ChEBI" id="CHEBI:74257"/>
        <dbReference type="ChEBI" id="CHEBI:456215"/>
        <dbReference type="EC" id="2.7.1.180"/>
    </reaction>
</comment>
<evidence type="ECO:0000256" key="2">
    <source>
        <dbReference type="ARBA" id="ARBA00011955"/>
    </source>
</evidence>
<dbReference type="PANTHER" id="PTHR30040:SF2">
    <property type="entry name" value="FAD:PROTEIN FMN TRANSFERASE"/>
    <property type="match status" value="1"/>
</dbReference>
<evidence type="ECO:0000313" key="11">
    <source>
        <dbReference type="EMBL" id="MPM11684.1"/>
    </source>
</evidence>
<evidence type="ECO:0000256" key="1">
    <source>
        <dbReference type="ARBA" id="ARBA00001946"/>
    </source>
</evidence>
<keyword evidence="6" id="KW-0479">Metal-binding</keyword>
<dbReference type="AlphaFoldDB" id="A0A644XBZ1"/>
<dbReference type="GO" id="GO:0016740">
    <property type="term" value="F:transferase activity"/>
    <property type="evidence" value="ECO:0007669"/>
    <property type="project" value="UniProtKB-KW"/>
</dbReference>
<keyword evidence="5 11" id="KW-0808">Transferase</keyword>
<comment type="cofactor">
    <cofactor evidence="1">
        <name>Mg(2+)</name>
        <dbReference type="ChEBI" id="CHEBI:18420"/>
    </cofactor>
</comment>
<evidence type="ECO:0000256" key="3">
    <source>
        <dbReference type="ARBA" id="ARBA00016337"/>
    </source>
</evidence>
<keyword evidence="4" id="KW-0285">Flavoprotein</keyword>
<comment type="caution">
    <text evidence="11">The sequence shown here is derived from an EMBL/GenBank/DDBJ whole genome shotgun (WGS) entry which is preliminary data.</text>
</comment>
<evidence type="ECO:0000256" key="6">
    <source>
        <dbReference type="ARBA" id="ARBA00022723"/>
    </source>
</evidence>
<keyword evidence="8" id="KW-0460">Magnesium</keyword>
<protein>
    <recommendedName>
        <fullName evidence="3">FAD:protein FMN transferase</fullName>
        <ecNumber evidence="2">2.7.1.180</ecNumber>
    </recommendedName>
    <alternativeName>
        <fullName evidence="9">Flavin transferase</fullName>
    </alternativeName>
</protein>
<organism evidence="11">
    <name type="scientific">bioreactor metagenome</name>
    <dbReference type="NCBI Taxonomy" id="1076179"/>
    <lineage>
        <taxon>unclassified sequences</taxon>
        <taxon>metagenomes</taxon>
        <taxon>ecological metagenomes</taxon>
    </lineage>
</organism>
<dbReference type="PANTHER" id="PTHR30040">
    <property type="entry name" value="THIAMINE BIOSYNTHESIS LIPOPROTEIN APBE"/>
    <property type="match status" value="1"/>
</dbReference>
<dbReference type="EC" id="2.7.1.180" evidence="2"/>
<sequence length="348" mass="37841">MKYRKPTLQLLLAGIALILILGSCAKRPVEPQAQSFLMLGTVCKITIYDNPSEEAFKAAFARLREIEQKMTLHSETSEVASVNQRSGLEPVAVSADTFAVIQKAVEIAQASGGAFDPTIGPLVQAWDIGGDNPRRPSEEEIQALLPLVDYRQVVLDEQNRSVFLKQKGMVLDLGGIAKGYAADQAAEVLRSHGVKQAIVNLGGNVLVLGRKPDGNLWRIGVQDPEQDRGAYAIIVQLEDTSLVTSGPYERFLVLEGETYHHILDTKTGYPVDSDFTSASIITHSSLLADALSTSVYALGYEKGMALINSFEGVEAIFFTEDHLILQSEGVKQGTVAFTITNTAYRTQN</sequence>
<reference evidence="11" key="1">
    <citation type="submission" date="2019-08" db="EMBL/GenBank/DDBJ databases">
        <authorList>
            <person name="Kucharzyk K."/>
            <person name="Murdoch R.W."/>
            <person name="Higgins S."/>
            <person name="Loffler F."/>
        </authorList>
    </citation>
    <scope>NUCLEOTIDE SEQUENCE</scope>
</reference>
<dbReference type="PIRSF" id="PIRSF006268">
    <property type="entry name" value="ApbE"/>
    <property type="match status" value="1"/>
</dbReference>
<dbReference type="InterPro" id="IPR024932">
    <property type="entry name" value="ApbE"/>
</dbReference>
<dbReference type="Gene3D" id="3.10.520.10">
    <property type="entry name" value="ApbE-like domains"/>
    <property type="match status" value="1"/>
</dbReference>
<name>A0A644XBZ1_9ZZZZ</name>
<evidence type="ECO:0000256" key="9">
    <source>
        <dbReference type="ARBA" id="ARBA00031306"/>
    </source>
</evidence>
<dbReference type="EMBL" id="VSSQ01001864">
    <property type="protein sequence ID" value="MPM11684.1"/>
    <property type="molecule type" value="Genomic_DNA"/>
</dbReference>
<keyword evidence="7" id="KW-0274">FAD</keyword>
<evidence type="ECO:0000256" key="10">
    <source>
        <dbReference type="ARBA" id="ARBA00048540"/>
    </source>
</evidence>
<evidence type="ECO:0000256" key="5">
    <source>
        <dbReference type="ARBA" id="ARBA00022679"/>
    </source>
</evidence>
<dbReference type="GO" id="GO:0046872">
    <property type="term" value="F:metal ion binding"/>
    <property type="evidence" value="ECO:0007669"/>
    <property type="project" value="UniProtKB-KW"/>
</dbReference>
<dbReference type="InterPro" id="IPR003374">
    <property type="entry name" value="ApbE-like_sf"/>
</dbReference>
<dbReference type="PROSITE" id="PS51257">
    <property type="entry name" value="PROKAR_LIPOPROTEIN"/>
    <property type="match status" value="1"/>
</dbReference>
<dbReference type="SUPFAM" id="SSF143631">
    <property type="entry name" value="ApbE-like"/>
    <property type="match status" value="1"/>
</dbReference>
<evidence type="ECO:0000256" key="8">
    <source>
        <dbReference type="ARBA" id="ARBA00022842"/>
    </source>
</evidence>
<gene>
    <name evidence="11" type="primary">apbE_16</name>
    <name evidence="11" type="ORF">SDC9_58034</name>
</gene>
<evidence type="ECO:0000256" key="7">
    <source>
        <dbReference type="ARBA" id="ARBA00022827"/>
    </source>
</evidence>
<evidence type="ECO:0000256" key="4">
    <source>
        <dbReference type="ARBA" id="ARBA00022630"/>
    </source>
</evidence>
<accession>A0A644XBZ1</accession>
<proteinExistence type="predicted"/>